<gene>
    <name evidence="1" type="ORF">DB32_002816</name>
</gene>
<accession>A0A0F6W2D0</accession>
<keyword evidence="2" id="KW-1185">Reference proteome</keyword>
<dbReference type="EMBL" id="CP011125">
    <property type="protein sequence ID" value="AKF05667.1"/>
    <property type="molecule type" value="Genomic_DNA"/>
</dbReference>
<dbReference type="AlphaFoldDB" id="A0A0F6W2D0"/>
<protein>
    <submittedName>
        <fullName evidence="1">Uncharacterized protein</fullName>
    </submittedName>
</protein>
<name>A0A0F6W2D0_9BACT</name>
<sequence>MAHASPCLHVLHRGLVARGRRVFQALCVDARGWNRARERTTRVVAVRAPRPRAARVRARGRPACGACAPCDFERGTRAARARRPCSIVVASWCSLSW</sequence>
<dbReference type="KEGG" id="samy:DB32_002816"/>
<evidence type="ECO:0000313" key="1">
    <source>
        <dbReference type="EMBL" id="AKF05667.1"/>
    </source>
</evidence>
<dbReference type="Proteomes" id="UP000034883">
    <property type="component" value="Chromosome"/>
</dbReference>
<evidence type="ECO:0000313" key="2">
    <source>
        <dbReference type="Proteomes" id="UP000034883"/>
    </source>
</evidence>
<proteinExistence type="predicted"/>
<dbReference type="STRING" id="927083.DB32_002816"/>
<reference evidence="1 2" key="1">
    <citation type="submission" date="2015-03" db="EMBL/GenBank/DDBJ databases">
        <title>Genome assembly of Sandaracinus amylolyticus DSM 53668.</title>
        <authorList>
            <person name="Sharma G."/>
            <person name="Subramanian S."/>
        </authorList>
    </citation>
    <scope>NUCLEOTIDE SEQUENCE [LARGE SCALE GENOMIC DNA]</scope>
    <source>
        <strain evidence="1 2">DSM 53668</strain>
    </source>
</reference>
<organism evidence="1 2">
    <name type="scientific">Sandaracinus amylolyticus</name>
    <dbReference type="NCBI Taxonomy" id="927083"/>
    <lineage>
        <taxon>Bacteria</taxon>
        <taxon>Pseudomonadati</taxon>
        <taxon>Myxococcota</taxon>
        <taxon>Polyangia</taxon>
        <taxon>Polyangiales</taxon>
        <taxon>Sandaracinaceae</taxon>
        <taxon>Sandaracinus</taxon>
    </lineage>
</organism>